<dbReference type="Pfam" id="PF00378">
    <property type="entry name" value="ECH_1"/>
    <property type="match status" value="1"/>
</dbReference>
<gene>
    <name evidence="1" type="ORF">CAL24_07345</name>
</gene>
<dbReference type="InterPro" id="IPR001753">
    <property type="entry name" value="Enoyl-CoA_hydra/iso"/>
</dbReference>
<dbReference type="PANTHER" id="PTHR11941:SF54">
    <property type="entry name" value="ENOYL-COA HYDRATASE, MITOCHONDRIAL"/>
    <property type="match status" value="1"/>
</dbReference>
<keyword evidence="2" id="KW-1185">Reference proteome</keyword>
<dbReference type="AlphaFoldDB" id="A0A261W125"/>
<dbReference type="GO" id="GO:0006635">
    <property type="term" value="P:fatty acid beta-oxidation"/>
    <property type="evidence" value="ECO:0007669"/>
    <property type="project" value="TreeGrafter"/>
</dbReference>
<dbReference type="GO" id="GO:0003824">
    <property type="term" value="F:catalytic activity"/>
    <property type="evidence" value="ECO:0007669"/>
    <property type="project" value="UniProtKB-ARBA"/>
</dbReference>
<organism evidence="1 2">
    <name type="scientific">Bordetella genomosp. 2</name>
    <dbReference type="NCBI Taxonomy" id="1983456"/>
    <lineage>
        <taxon>Bacteria</taxon>
        <taxon>Pseudomonadati</taxon>
        <taxon>Pseudomonadota</taxon>
        <taxon>Betaproteobacteria</taxon>
        <taxon>Burkholderiales</taxon>
        <taxon>Alcaligenaceae</taxon>
        <taxon>Bordetella</taxon>
    </lineage>
</organism>
<reference evidence="2" key="1">
    <citation type="submission" date="2017-05" db="EMBL/GenBank/DDBJ databases">
        <title>Complete and WGS of Bordetella genogroups.</title>
        <authorList>
            <person name="Spilker T."/>
            <person name="Lipuma J."/>
        </authorList>
    </citation>
    <scope>NUCLEOTIDE SEQUENCE [LARGE SCALE GENOMIC DNA]</scope>
    <source>
        <strain evidence="2">AU8256</strain>
    </source>
</reference>
<dbReference type="RefSeq" id="WP_094806226.1">
    <property type="nucleotide sequence ID" value="NZ_NEVT01000003.1"/>
</dbReference>
<evidence type="ECO:0000313" key="2">
    <source>
        <dbReference type="Proteomes" id="UP000215633"/>
    </source>
</evidence>
<comment type="caution">
    <text evidence="1">The sequence shown here is derived from an EMBL/GenBank/DDBJ whole genome shotgun (WGS) entry which is preliminary data.</text>
</comment>
<dbReference type="Proteomes" id="UP000215633">
    <property type="component" value="Unassembled WGS sequence"/>
</dbReference>
<sequence>MSPIEPPSTAAILLSVEDGIGVLTLNRPAVRNAIDDAMRGELLEALDRAARDPAIRALVVTGAGPAFCAGGDIKGMQARLDAPAGEVAFNGWTRQQRTHHAVTALFKLPKPTIAAVNGAAAGLGCDMALSCDFVIAADSAHLSMTYIHRGLIPDGGGMYFLPRRVGLARAKELIFSGRRVAADEALALGMIDRVATADTLLAQARAWAAELSHGSPTALALSKTMLNQTFELSAEQSFAMSSQAQAVCYTTTEHRASVAAFLAKTAAKR</sequence>
<accession>A0A261W125</accession>
<dbReference type="EMBL" id="NEVT01000003">
    <property type="protein sequence ID" value="OZI79727.1"/>
    <property type="molecule type" value="Genomic_DNA"/>
</dbReference>
<proteinExistence type="predicted"/>
<dbReference type="CDD" id="cd06558">
    <property type="entry name" value="crotonase-like"/>
    <property type="match status" value="1"/>
</dbReference>
<dbReference type="SUPFAM" id="SSF52096">
    <property type="entry name" value="ClpP/crotonase"/>
    <property type="match status" value="1"/>
</dbReference>
<evidence type="ECO:0000313" key="1">
    <source>
        <dbReference type="EMBL" id="OZI79727.1"/>
    </source>
</evidence>
<name>A0A261W125_9BORD</name>
<dbReference type="PANTHER" id="PTHR11941">
    <property type="entry name" value="ENOYL-COA HYDRATASE-RELATED"/>
    <property type="match status" value="1"/>
</dbReference>
<protein>
    <submittedName>
        <fullName evidence="1">Enoyl-CoA hydratase</fullName>
    </submittedName>
</protein>
<dbReference type="InterPro" id="IPR029045">
    <property type="entry name" value="ClpP/crotonase-like_dom_sf"/>
</dbReference>
<dbReference type="Gene3D" id="3.90.226.10">
    <property type="entry name" value="2-enoyl-CoA Hydratase, Chain A, domain 1"/>
    <property type="match status" value="1"/>
</dbReference>